<feature type="region of interest" description="Disordered" evidence="1">
    <location>
        <begin position="1"/>
        <end position="54"/>
    </location>
</feature>
<organism evidence="2 3">
    <name type="scientific">Purpureocillium lilacinum</name>
    <name type="common">Paecilomyces lilacinus</name>
    <dbReference type="NCBI Taxonomy" id="33203"/>
    <lineage>
        <taxon>Eukaryota</taxon>
        <taxon>Fungi</taxon>
        <taxon>Dikarya</taxon>
        <taxon>Ascomycota</taxon>
        <taxon>Pezizomycotina</taxon>
        <taxon>Sordariomycetes</taxon>
        <taxon>Hypocreomycetidae</taxon>
        <taxon>Hypocreales</taxon>
        <taxon>Ophiocordycipitaceae</taxon>
        <taxon>Purpureocillium</taxon>
    </lineage>
</organism>
<gene>
    <name evidence="2" type="ORF">Purlil1_11960</name>
</gene>
<keyword evidence="3" id="KW-1185">Reference proteome</keyword>
<sequence length="114" mass="12393">MTRVPFSQRAMAPGRFAYGNGRHASNSTTGQQNEGRGTSANRLPSDESTVQYSPLGGADDRVILAALNEPLHPSLVYAADFLSPSTPLASHVSLQVQILWWLHMVESAQGFLHF</sequence>
<feature type="compositionally biased region" description="Polar residues" evidence="1">
    <location>
        <begin position="23"/>
        <end position="52"/>
    </location>
</feature>
<dbReference type="Proteomes" id="UP001287286">
    <property type="component" value="Unassembled WGS sequence"/>
</dbReference>
<name>A0ABR0BI55_PURLI</name>
<dbReference type="EMBL" id="JAWRVI010000083">
    <property type="protein sequence ID" value="KAK4078442.1"/>
    <property type="molecule type" value="Genomic_DNA"/>
</dbReference>
<evidence type="ECO:0000256" key="1">
    <source>
        <dbReference type="SAM" id="MobiDB-lite"/>
    </source>
</evidence>
<proteinExistence type="predicted"/>
<evidence type="ECO:0000313" key="2">
    <source>
        <dbReference type="EMBL" id="KAK4078442.1"/>
    </source>
</evidence>
<protein>
    <submittedName>
        <fullName evidence="2">Uncharacterized protein</fullName>
    </submittedName>
</protein>
<comment type="caution">
    <text evidence="2">The sequence shown here is derived from an EMBL/GenBank/DDBJ whole genome shotgun (WGS) entry which is preliminary data.</text>
</comment>
<evidence type="ECO:0000313" key="3">
    <source>
        <dbReference type="Proteomes" id="UP001287286"/>
    </source>
</evidence>
<reference evidence="2 3" key="1">
    <citation type="journal article" date="2024" name="Microbiol. Resour. Announc.">
        <title>Genome annotations for the ascomycete fungi Trichoderma harzianum, Trichoderma aggressivum, and Purpureocillium lilacinum.</title>
        <authorList>
            <person name="Beijen E.P.W."/>
            <person name="Ohm R.A."/>
        </authorList>
    </citation>
    <scope>NUCLEOTIDE SEQUENCE [LARGE SCALE GENOMIC DNA]</scope>
    <source>
        <strain evidence="2 3">CBS 150709</strain>
    </source>
</reference>
<accession>A0ABR0BI55</accession>